<keyword evidence="1" id="KW-0472">Membrane</keyword>
<dbReference type="AlphaFoldDB" id="A0A1H9ZLZ6"/>
<evidence type="ECO:0000313" key="3">
    <source>
        <dbReference type="Proteomes" id="UP000199308"/>
    </source>
</evidence>
<dbReference type="EMBL" id="FOHK01000002">
    <property type="protein sequence ID" value="SES82189.1"/>
    <property type="molecule type" value="Genomic_DNA"/>
</dbReference>
<accession>A0A1H9ZLZ6</accession>
<evidence type="ECO:0000256" key="1">
    <source>
        <dbReference type="SAM" id="Phobius"/>
    </source>
</evidence>
<protein>
    <submittedName>
        <fullName evidence="2">Uncharacterized protein</fullName>
    </submittedName>
</protein>
<dbReference type="Proteomes" id="UP000199308">
    <property type="component" value="Unassembled WGS sequence"/>
</dbReference>
<keyword evidence="1" id="KW-0812">Transmembrane</keyword>
<dbReference type="OrthoDB" id="6402169at2"/>
<gene>
    <name evidence="2" type="ORF">SAMN05660429_00491</name>
</gene>
<sequence length="245" mass="28387">MLLRRITEHVKAQNWFAVFLDFIVVVLGIFVALEVSNYKEAKQSAAFETKMLVQIQAALSNDISYFEGIRNRLEPAFNANQTLLKHLYKKEDIDEKELLQLLDDSFIGYVFSYNKGAYEALKASGLDKVKNDDLRNQMVHFYDFTAPRTATLIQYRYRDNGREALYRNRLALMELGPVFSEELNAYDVARTRVKPNVLTSPILLEYVEHANGLIMHARFRLKMIKEEAVILDNALTNELKKRKAI</sequence>
<feature type="transmembrane region" description="Helical" evidence="1">
    <location>
        <begin position="12"/>
        <end position="33"/>
    </location>
</feature>
<organism evidence="2 3">
    <name type="scientific">Thalassotalea agarivorans</name>
    <name type="common">Thalassomonas agarivorans</name>
    <dbReference type="NCBI Taxonomy" id="349064"/>
    <lineage>
        <taxon>Bacteria</taxon>
        <taxon>Pseudomonadati</taxon>
        <taxon>Pseudomonadota</taxon>
        <taxon>Gammaproteobacteria</taxon>
        <taxon>Alteromonadales</taxon>
        <taxon>Colwelliaceae</taxon>
        <taxon>Thalassotalea</taxon>
    </lineage>
</organism>
<dbReference type="RefSeq" id="WP_093327395.1">
    <property type="nucleotide sequence ID" value="NZ_AP027363.1"/>
</dbReference>
<evidence type="ECO:0000313" key="2">
    <source>
        <dbReference type="EMBL" id="SES82189.1"/>
    </source>
</evidence>
<dbReference type="STRING" id="349064.SAMN05660429_00491"/>
<reference evidence="2 3" key="1">
    <citation type="submission" date="2016-10" db="EMBL/GenBank/DDBJ databases">
        <authorList>
            <person name="de Groot N.N."/>
        </authorList>
    </citation>
    <scope>NUCLEOTIDE SEQUENCE [LARGE SCALE GENOMIC DNA]</scope>
    <source>
        <strain evidence="2 3">DSM 19706</strain>
    </source>
</reference>
<name>A0A1H9ZLZ6_THASX</name>
<keyword evidence="1" id="KW-1133">Transmembrane helix</keyword>
<keyword evidence="3" id="KW-1185">Reference proteome</keyword>
<proteinExistence type="predicted"/>